<dbReference type="PANTHER" id="PTHR43653:SF1">
    <property type="entry name" value="CYTOCHROME C-TYPE BIOGENESIS PROTEIN CCMF"/>
    <property type="match status" value="1"/>
</dbReference>
<evidence type="ECO:0000313" key="6">
    <source>
        <dbReference type="EMBL" id="SKA70886.1"/>
    </source>
</evidence>
<feature type="domain" description="Cytochrome c assembly protein" evidence="4">
    <location>
        <begin position="89"/>
        <end position="295"/>
    </location>
</feature>
<keyword evidence="3" id="KW-0812">Transmembrane</keyword>
<keyword evidence="7" id="KW-1185">Reference proteome</keyword>
<dbReference type="InterPro" id="IPR003567">
    <property type="entry name" value="Cyt_c_biogenesis"/>
</dbReference>
<proteinExistence type="inferred from homology"/>
<protein>
    <submittedName>
        <fullName evidence="6">Cytochrome c-type biogenesis protein CcmF</fullName>
    </submittedName>
</protein>
<dbReference type="RefSeq" id="WP_078715625.1">
    <property type="nucleotide sequence ID" value="NZ_FUYC01000001.1"/>
</dbReference>
<feature type="transmembrane region" description="Helical" evidence="3">
    <location>
        <begin position="248"/>
        <end position="264"/>
    </location>
</feature>
<feature type="transmembrane region" description="Helical" evidence="3">
    <location>
        <begin position="305"/>
        <end position="331"/>
    </location>
</feature>
<feature type="transmembrane region" description="Helical" evidence="3">
    <location>
        <begin position="210"/>
        <end position="228"/>
    </location>
</feature>
<feature type="transmembrane region" description="Helical" evidence="3">
    <location>
        <begin position="124"/>
        <end position="142"/>
    </location>
</feature>
<feature type="transmembrane region" description="Helical" evidence="3">
    <location>
        <begin position="422"/>
        <end position="439"/>
    </location>
</feature>
<dbReference type="PRINTS" id="PR01410">
    <property type="entry name" value="CCBIOGENESIS"/>
</dbReference>
<keyword evidence="3" id="KW-0472">Membrane</keyword>
<evidence type="ECO:0000259" key="4">
    <source>
        <dbReference type="Pfam" id="PF01578"/>
    </source>
</evidence>
<name>A0A1T4W0V5_9BACT</name>
<evidence type="ECO:0000256" key="3">
    <source>
        <dbReference type="SAM" id="Phobius"/>
    </source>
</evidence>
<dbReference type="AlphaFoldDB" id="A0A1T4W0V5"/>
<feature type="transmembrane region" description="Helical" evidence="3">
    <location>
        <begin position="176"/>
        <end position="198"/>
    </location>
</feature>
<dbReference type="Proteomes" id="UP000190027">
    <property type="component" value="Unassembled WGS sequence"/>
</dbReference>
<feature type="transmembrane region" description="Helical" evidence="3">
    <location>
        <begin position="95"/>
        <end position="112"/>
    </location>
</feature>
<feature type="transmembrane region" description="Helical" evidence="3">
    <location>
        <begin position="388"/>
        <end position="410"/>
    </location>
</feature>
<dbReference type="EMBL" id="FUYC01000001">
    <property type="protein sequence ID" value="SKA70886.1"/>
    <property type="molecule type" value="Genomic_DNA"/>
</dbReference>
<feature type="transmembrane region" description="Helical" evidence="3">
    <location>
        <begin position="352"/>
        <end position="373"/>
    </location>
</feature>
<dbReference type="Pfam" id="PF01578">
    <property type="entry name" value="Cytochrom_C_asm"/>
    <property type="match status" value="1"/>
</dbReference>
<feature type="transmembrane region" description="Helical" evidence="3">
    <location>
        <begin position="276"/>
        <end position="293"/>
    </location>
</feature>
<comment type="similarity">
    <text evidence="1">Belongs to the CcmF/CycK/Ccl1/NrfE/CcsA family.</text>
</comment>
<organism evidence="6 7">
    <name type="scientific">Paucidesulfovibrio gracilis DSM 16080</name>
    <dbReference type="NCBI Taxonomy" id="1121449"/>
    <lineage>
        <taxon>Bacteria</taxon>
        <taxon>Pseudomonadati</taxon>
        <taxon>Thermodesulfobacteriota</taxon>
        <taxon>Desulfovibrionia</taxon>
        <taxon>Desulfovibrionales</taxon>
        <taxon>Desulfovibrionaceae</taxon>
        <taxon>Paucidesulfovibrio</taxon>
    </lineage>
</organism>
<feature type="domain" description="Cytochrome c-type biogenesis protein CcmF C-terminal" evidence="5">
    <location>
        <begin position="342"/>
        <end position="619"/>
    </location>
</feature>
<feature type="transmembrane region" description="Helical" evidence="3">
    <location>
        <begin position="445"/>
        <end position="469"/>
    </location>
</feature>
<evidence type="ECO:0000256" key="1">
    <source>
        <dbReference type="ARBA" id="ARBA00009186"/>
    </source>
</evidence>
<keyword evidence="2" id="KW-0201">Cytochrome c-type biogenesis</keyword>
<evidence type="ECO:0000313" key="7">
    <source>
        <dbReference type="Proteomes" id="UP000190027"/>
    </source>
</evidence>
<evidence type="ECO:0000259" key="5">
    <source>
        <dbReference type="Pfam" id="PF16327"/>
    </source>
</evidence>
<dbReference type="PANTHER" id="PTHR43653">
    <property type="entry name" value="CYTOCHROME C ASSEMBLY PROTEIN-RELATED"/>
    <property type="match status" value="1"/>
</dbReference>
<accession>A0A1T4W0V5</accession>
<dbReference type="Pfam" id="PF16327">
    <property type="entry name" value="CcmF_C"/>
    <property type="match status" value="1"/>
</dbReference>
<reference evidence="6 7" key="1">
    <citation type="submission" date="2017-02" db="EMBL/GenBank/DDBJ databases">
        <authorList>
            <person name="Peterson S.W."/>
        </authorList>
    </citation>
    <scope>NUCLEOTIDE SEQUENCE [LARGE SCALE GENOMIC DNA]</scope>
    <source>
        <strain evidence="6 7">DSM 16080</strain>
    </source>
</reference>
<dbReference type="InterPro" id="IPR032523">
    <property type="entry name" value="CcmF_C"/>
</dbReference>
<sequence length="628" mass="68784">MHFAAYVGLLFALLASLFLAGLAAYASWQNREGTLPFLERGQLLNAVLVVFSSYLLLIALVGRDYSFLYVFENVDNTLSLLYRITAFWAGRAGSLLFWHLIMAVAGAVFLFTRGYKSLSDQTRMLYWLLFYVVQAFFLLLLACHSNPFIEATPAPGDGLGLNPLLQNPGMAFHPPLLFLGYGFFALPACCALACMLAGEPRSWLRVCRNWILTAWAFLTAGIILGGWWSYMELGWGGYWAWDPVENASLIPWFSGTALLHTAIIENRRGALQRTNVFLMAGTFLLCVFGTYLVRSGVDVQSLHTFGSGVVATPLTVFMLGGLAVSLITVLFGEKPVYRALSGFTSRQGMLVISAWVFLALGVVVALGTMWPVISKLWSPTAVGLDPAFYNRVCLPLFTLLVLVFCICPWFGWKEGIRDSRGAAGTAGVFGGSLVMFWLAGIHIPLALIAASGAVAAMASIVLLMVLIPATRRTRFSWGPHLVHLGLALMALAVAFSGPYKEETQATLHPGESMQVGHYLLTHQQLSQERSRAVLSYRAELVVVRDGEEIGTVRPERRWYPNSRNSFAEVSVIPGLGDEIYATLLGYDGKDGSVTISASVNPLVNWLWIGGTLMSLAPLVLLRRNPEPA</sequence>
<dbReference type="GO" id="GO:0015232">
    <property type="term" value="F:heme transmembrane transporter activity"/>
    <property type="evidence" value="ECO:0007669"/>
    <property type="project" value="InterPro"/>
</dbReference>
<keyword evidence="3" id="KW-1133">Transmembrane helix</keyword>
<dbReference type="OrthoDB" id="9761451at2"/>
<feature type="transmembrane region" description="Helical" evidence="3">
    <location>
        <begin position="42"/>
        <end position="61"/>
    </location>
</feature>
<evidence type="ECO:0000256" key="2">
    <source>
        <dbReference type="ARBA" id="ARBA00022748"/>
    </source>
</evidence>
<gene>
    <name evidence="6" type="ORF">SAMN02745704_00025</name>
</gene>
<feature type="transmembrane region" description="Helical" evidence="3">
    <location>
        <begin position="481"/>
        <end position="499"/>
    </location>
</feature>
<dbReference type="GO" id="GO:0016020">
    <property type="term" value="C:membrane"/>
    <property type="evidence" value="ECO:0007669"/>
    <property type="project" value="InterPro"/>
</dbReference>
<dbReference type="GO" id="GO:0020037">
    <property type="term" value="F:heme binding"/>
    <property type="evidence" value="ECO:0007669"/>
    <property type="project" value="InterPro"/>
</dbReference>
<dbReference type="STRING" id="1121449.SAMN02745704_00025"/>
<dbReference type="GO" id="GO:0017004">
    <property type="term" value="P:cytochrome complex assembly"/>
    <property type="evidence" value="ECO:0007669"/>
    <property type="project" value="UniProtKB-KW"/>
</dbReference>
<dbReference type="InterPro" id="IPR002541">
    <property type="entry name" value="Cyt_c_assembly"/>
</dbReference>